<reference evidence="9 10" key="1">
    <citation type="journal article" date="2023" name="G3 (Bethesda)">
        <title>A haplotype-resolved chromosome-scale genome for Quercus rubra L. provides insights into the genetics of adaptive traits for red oak species.</title>
        <authorList>
            <person name="Kapoor B."/>
            <person name="Jenkins J."/>
            <person name="Schmutz J."/>
            <person name="Zhebentyayeva T."/>
            <person name="Kuelheim C."/>
            <person name="Coggeshall M."/>
            <person name="Heim C."/>
            <person name="Lasky J.R."/>
            <person name="Leites L."/>
            <person name="Islam-Faridi N."/>
            <person name="Romero-Severson J."/>
            <person name="DeLeo V.L."/>
            <person name="Lucas S.M."/>
            <person name="Lazic D."/>
            <person name="Gailing O."/>
            <person name="Carlson J."/>
            <person name="Staton M."/>
        </authorList>
    </citation>
    <scope>NUCLEOTIDE SEQUENCE [LARGE SCALE GENOMIC DNA]</scope>
    <source>
        <strain evidence="9">Pseudo-F2</strain>
    </source>
</reference>
<feature type="region of interest" description="Disordered" evidence="7">
    <location>
        <begin position="425"/>
        <end position="480"/>
    </location>
</feature>
<dbReference type="PANTHER" id="PTHR44167">
    <property type="entry name" value="OVARIAN-SPECIFIC SERINE/THREONINE-PROTEIN KINASE LOK-RELATED"/>
    <property type="match status" value="1"/>
</dbReference>
<evidence type="ECO:0000313" key="9">
    <source>
        <dbReference type="EMBL" id="KAK4557726.1"/>
    </source>
</evidence>
<dbReference type="AlphaFoldDB" id="A0AAN7I2H9"/>
<keyword evidence="4" id="KW-0547">Nucleotide-binding</keyword>
<dbReference type="InterPro" id="IPR008271">
    <property type="entry name" value="Ser/Thr_kinase_AS"/>
</dbReference>
<dbReference type="EMBL" id="JAXUIC010000012">
    <property type="protein sequence ID" value="KAK4557726.1"/>
    <property type="molecule type" value="Genomic_DNA"/>
</dbReference>
<gene>
    <name evidence="9" type="ORF">RGQ29_007478</name>
</gene>
<dbReference type="EC" id="2.7.11.1" evidence="1"/>
<dbReference type="PROSITE" id="PS00108">
    <property type="entry name" value="PROTEIN_KINASE_ST"/>
    <property type="match status" value="1"/>
</dbReference>
<dbReference type="PROSITE" id="PS50011">
    <property type="entry name" value="PROTEIN_KINASE_DOM"/>
    <property type="match status" value="1"/>
</dbReference>
<keyword evidence="5" id="KW-0418">Kinase</keyword>
<dbReference type="FunFam" id="1.10.510.10:FF:001893">
    <property type="entry name" value="Probable serine/threonine-protein kinase DDB_G0291918"/>
    <property type="match status" value="1"/>
</dbReference>
<sequence length="975" mass="108922">METRIADSASELSLTATATAATTTTATESEKAWHFLAILLSLGRPARPAELASRCALFRATSDLVESLCSIPNSPLFFTADLHVTLSPLALTSLAQFAATSNLIHLFSPSRIRIGVPQAYWLWNQIDFVTTCSRKRKLISFSDCELSPVPKRRAILNYTVAEEEENTSSCLRKSIQYVCPKVQLQMADDICRSINMQPSNMSVMVNKLMLTPSMFAKSSAGRLTCKLKNLEYVEGDINSSIFLQRTVTKSITACEPDPGAALPDTILDHPFLCEDAKINDFDLGSIANLDARHCPLEARNVNDASKATQVIVFENESIMEGQEEEEFVDSVSLKGETENPLRPFNTVLLDLSPENDFRRMKNVNSIDIMSSLNKEQKPTHLETQAVSPGADLSVAQKQLSKPSAKTKAIHKDGMAARLHALSKSLEHSKAVDSPKKKQQHRRDQTSVSMAQKLKRNYEDMRIKERRGSSTSVHPKDQQEPKALPDFESYIVVEEEGSGGYGTVYRAKRRSDGVTVAIKCPHTNAHRRHVSNEQKMLERFGGKNFIIKYEGCFTNGNSNCFVLEHVEHDRPEVLKKEIDMLQLRWYGYCMFRALLSLHKQGIVHRDIKPGNFLFSRKAHKGYLIDFNLAMDLHQKYGNTCKSRMGYDLSVNRVMVQNAKSTPPTKGGKFPAAKTLQTVNQETTKVSKSTLDPKNLKKKGPVIKSQGADGSGITSVKDVTSTRTPSAERRREPMPCQGRKELISLLQETMQSPNHEASSVPAPMRKRVAATPGKVDSKLGYITPMPLHSSVIGVAGAGLIKKRGDGKHKREGPCVGTKGFRAPEVLFKSPHQGPKVDIWSAGVTLLYLMIGRMPFFGDPEQNIKEISKFRGSEDLWEVAKLHDRESSFPVELYDTQSLPSTKLRDWCEANTKRPEFLEVIPRSLLDLVDKCLTVNPRLRINAEEALKHEFFAPCHEALRKERLCRQGFSLDSRTSHP</sequence>
<dbReference type="Proteomes" id="UP001324115">
    <property type="component" value="Unassembled WGS sequence"/>
</dbReference>
<accession>A0AAN7I2H9</accession>
<comment type="caution">
    <text evidence="9">The sequence shown here is derived from an EMBL/GenBank/DDBJ whole genome shotgun (WGS) entry which is preliminary data.</text>
</comment>
<evidence type="ECO:0000256" key="7">
    <source>
        <dbReference type="SAM" id="MobiDB-lite"/>
    </source>
</evidence>
<keyword evidence="2" id="KW-0723">Serine/threonine-protein kinase</keyword>
<proteinExistence type="predicted"/>
<dbReference type="GO" id="GO:0004674">
    <property type="term" value="F:protein serine/threonine kinase activity"/>
    <property type="evidence" value="ECO:0007669"/>
    <property type="project" value="UniProtKB-KW"/>
</dbReference>
<feature type="compositionally biased region" description="Polar residues" evidence="7">
    <location>
        <begin position="679"/>
        <end position="690"/>
    </location>
</feature>
<dbReference type="PANTHER" id="PTHR44167:SF23">
    <property type="entry name" value="CDC7 KINASE, ISOFORM A-RELATED"/>
    <property type="match status" value="1"/>
</dbReference>
<dbReference type="SMART" id="SM00220">
    <property type="entry name" value="S_TKc"/>
    <property type="match status" value="1"/>
</dbReference>
<dbReference type="GO" id="GO:0005524">
    <property type="term" value="F:ATP binding"/>
    <property type="evidence" value="ECO:0007669"/>
    <property type="project" value="UniProtKB-KW"/>
</dbReference>
<dbReference type="Pfam" id="PF00069">
    <property type="entry name" value="Pkinase"/>
    <property type="match status" value="2"/>
</dbReference>
<evidence type="ECO:0000256" key="2">
    <source>
        <dbReference type="ARBA" id="ARBA00022527"/>
    </source>
</evidence>
<evidence type="ECO:0000256" key="4">
    <source>
        <dbReference type="ARBA" id="ARBA00022741"/>
    </source>
</evidence>
<dbReference type="FunFam" id="1.10.510.10:FF:001725">
    <property type="entry name" value="Kinase like protein"/>
    <property type="match status" value="1"/>
</dbReference>
<dbReference type="GO" id="GO:0005634">
    <property type="term" value="C:nucleus"/>
    <property type="evidence" value="ECO:0007669"/>
    <property type="project" value="TreeGrafter"/>
</dbReference>
<organism evidence="9 10">
    <name type="scientific">Quercus rubra</name>
    <name type="common">Northern red oak</name>
    <name type="synonym">Quercus borealis</name>
    <dbReference type="NCBI Taxonomy" id="3512"/>
    <lineage>
        <taxon>Eukaryota</taxon>
        <taxon>Viridiplantae</taxon>
        <taxon>Streptophyta</taxon>
        <taxon>Embryophyta</taxon>
        <taxon>Tracheophyta</taxon>
        <taxon>Spermatophyta</taxon>
        <taxon>Magnoliopsida</taxon>
        <taxon>eudicotyledons</taxon>
        <taxon>Gunneridae</taxon>
        <taxon>Pentapetalae</taxon>
        <taxon>rosids</taxon>
        <taxon>fabids</taxon>
        <taxon>Fagales</taxon>
        <taxon>Fagaceae</taxon>
        <taxon>Quercus</taxon>
    </lineage>
</organism>
<feature type="domain" description="Protein kinase" evidence="8">
    <location>
        <begin position="489"/>
        <end position="949"/>
    </location>
</feature>
<evidence type="ECO:0000259" key="8">
    <source>
        <dbReference type="PROSITE" id="PS50011"/>
    </source>
</evidence>
<protein>
    <recommendedName>
        <fullName evidence="1">non-specific serine/threonine protein kinase</fullName>
        <ecNumber evidence="1">2.7.11.1</ecNumber>
    </recommendedName>
</protein>
<keyword evidence="3" id="KW-0808">Transferase</keyword>
<feature type="compositionally biased region" description="Polar residues" evidence="7">
    <location>
        <begin position="710"/>
        <end position="723"/>
    </location>
</feature>
<feature type="compositionally biased region" description="Basic and acidic residues" evidence="7">
    <location>
        <begin position="455"/>
        <end position="480"/>
    </location>
</feature>
<evidence type="ECO:0000313" key="10">
    <source>
        <dbReference type="Proteomes" id="UP001324115"/>
    </source>
</evidence>
<keyword evidence="10" id="KW-1185">Reference proteome</keyword>
<evidence type="ECO:0000256" key="3">
    <source>
        <dbReference type="ARBA" id="ARBA00022679"/>
    </source>
</evidence>
<dbReference type="GO" id="GO:0044773">
    <property type="term" value="P:mitotic DNA damage checkpoint signaling"/>
    <property type="evidence" value="ECO:0007669"/>
    <property type="project" value="TreeGrafter"/>
</dbReference>
<dbReference type="InterPro" id="IPR000719">
    <property type="entry name" value="Prot_kinase_dom"/>
</dbReference>
<feature type="region of interest" description="Disordered" evidence="7">
    <location>
        <begin position="679"/>
        <end position="732"/>
    </location>
</feature>
<dbReference type="Gene3D" id="1.10.510.10">
    <property type="entry name" value="Transferase(Phosphotransferase) domain 1"/>
    <property type="match status" value="2"/>
</dbReference>
<name>A0AAN7I2H9_QUERU</name>
<evidence type="ECO:0000256" key="1">
    <source>
        <dbReference type="ARBA" id="ARBA00012513"/>
    </source>
</evidence>
<evidence type="ECO:0000256" key="6">
    <source>
        <dbReference type="ARBA" id="ARBA00022840"/>
    </source>
</evidence>
<feature type="compositionally biased region" description="Basic and acidic residues" evidence="7">
    <location>
        <begin position="425"/>
        <end position="435"/>
    </location>
</feature>
<dbReference type="SUPFAM" id="SSF56112">
    <property type="entry name" value="Protein kinase-like (PK-like)"/>
    <property type="match status" value="1"/>
</dbReference>
<dbReference type="InterPro" id="IPR011009">
    <property type="entry name" value="Kinase-like_dom_sf"/>
</dbReference>
<evidence type="ECO:0000256" key="5">
    <source>
        <dbReference type="ARBA" id="ARBA00022777"/>
    </source>
</evidence>
<keyword evidence="6" id="KW-0067">ATP-binding</keyword>